<dbReference type="AlphaFoldDB" id="A0A1G7YJU1"/>
<name>A0A1G7YJU1_ANETH</name>
<keyword evidence="3" id="KW-0167">Capsid protein</keyword>
<feature type="domain" description="Protein CotJB" evidence="1">
    <location>
        <begin position="10"/>
        <end position="85"/>
    </location>
</feature>
<evidence type="ECO:0000313" key="5">
    <source>
        <dbReference type="Proteomes" id="UP000826616"/>
    </source>
</evidence>
<proteinExistence type="predicted"/>
<dbReference type="GeneID" id="97140716"/>
<organism evidence="3 4">
    <name type="scientific">Aneurinibacillus thermoaerophilus</name>
    <dbReference type="NCBI Taxonomy" id="143495"/>
    <lineage>
        <taxon>Bacteria</taxon>
        <taxon>Bacillati</taxon>
        <taxon>Bacillota</taxon>
        <taxon>Bacilli</taxon>
        <taxon>Bacillales</taxon>
        <taxon>Paenibacillaceae</taxon>
        <taxon>Aneurinibacillus group</taxon>
        <taxon>Aneurinibacillus</taxon>
    </lineage>
</organism>
<dbReference type="InterPro" id="IPR024207">
    <property type="entry name" value="CotJB_dom"/>
</dbReference>
<evidence type="ECO:0000313" key="4">
    <source>
        <dbReference type="Proteomes" id="UP000198956"/>
    </source>
</evidence>
<keyword evidence="3" id="KW-0946">Virion</keyword>
<dbReference type="PIRSF" id="PIRSF010606">
    <property type="entry name" value="Spore_coat_CotJB"/>
    <property type="match status" value="1"/>
</dbReference>
<reference evidence="2 5" key="2">
    <citation type="submission" date="2021-08" db="EMBL/GenBank/DDBJ databases">
        <title>Complete genome sequence of the strain Aneurinibacillus thermoaerophilus CCM 8960.</title>
        <authorList>
            <person name="Musilova J."/>
            <person name="Kourilova X."/>
            <person name="Pernicova I."/>
            <person name="Bezdicek M."/>
            <person name="Lengerova M."/>
            <person name="Obruca S."/>
            <person name="Sedlar K."/>
        </authorList>
    </citation>
    <scope>NUCLEOTIDE SEQUENCE [LARGE SCALE GENOMIC DNA]</scope>
    <source>
        <strain evidence="2 5">CCM 8960</strain>
    </source>
</reference>
<dbReference type="Pfam" id="PF12652">
    <property type="entry name" value="CotJB"/>
    <property type="match status" value="1"/>
</dbReference>
<protein>
    <submittedName>
        <fullName evidence="2">Spore coat protein CotJB</fullName>
    </submittedName>
    <submittedName>
        <fullName evidence="3">Spore coat protein JB</fullName>
    </submittedName>
</protein>
<dbReference type="Proteomes" id="UP000826616">
    <property type="component" value="Chromosome"/>
</dbReference>
<accession>A0A1G7YJU1</accession>
<dbReference type="Proteomes" id="UP000198956">
    <property type="component" value="Unassembled WGS sequence"/>
</dbReference>
<evidence type="ECO:0000259" key="1">
    <source>
        <dbReference type="Pfam" id="PF12652"/>
    </source>
</evidence>
<dbReference type="EMBL" id="CP080764">
    <property type="protein sequence ID" value="QYY43582.1"/>
    <property type="molecule type" value="Genomic_DNA"/>
</dbReference>
<dbReference type="RefSeq" id="WP_057899576.1">
    <property type="nucleotide sequence ID" value="NZ_CP080764.1"/>
</dbReference>
<dbReference type="OrthoDB" id="9804099at2"/>
<evidence type="ECO:0000313" key="2">
    <source>
        <dbReference type="EMBL" id="QYY43582.1"/>
    </source>
</evidence>
<dbReference type="EMBL" id="FNDE01000007">
    <property type="protein sequence ID" value="SDG96674.1"/>
    <property type="molecule type" value="Genomic_DNA"/>
</dbReference>
<keyword evidence="5" id="KW-1185">Reference proteome</keyword>
<sequence>MKQVDEKYYDLLLEIQQTDFVILELNLYLNTHPNDQAAIVQYNEYVQRSMQLKKNFESIYGPLTSFGYSYSPTPWKWGKSPWPWQI</sequence>
<dbReference type="InterPro" id="IPR016571">
    <property type="entry name" value="Spore_coat_assembly_CotJB"/>
</dbReference>
<gene>
    <name evidence="2" type="ORF">K3F53_04990</name>
    <name evidence="3" type="ORF">SAMN04489735_100715</name>
</gene>
<evidence type="ECO:0000313" key="3">
    <source>
        <dbReference type="EMBL" id="SDG96674.1"/>
    </source>
</evidence>
<reference evidence="3 4" key="1">
    <citation type="submission" date="2016-10" db="EMBL/GenBank/DDBJ databases">
        <authorList>
            <person name="de Groot N.N."/>
        </authorList>
    </citation>
    <scope>NUCLEOTIDE SEQUENCE [LARGE SCALE GENOMIC DNA]</scope>
    <source>
        <strain evidence="3 4">L 420-91</strain>
    </source>
</reference>